<reference evidence="1" key="1">
    <citation type="journal article" date="2011" name="PLoS Biol.">
        <title>Gene gain and loss during evolution of obligate parasitism in the white rust pathogen of Arabidopsis thaliana.</title>
        <authorList>
            <person name="Kemen E."/>
            <person name="Gardiner A."/>
            <person name="Schultz-Larsen T."/>
            <person name="Kemen A.C."/>
            <person name="Balmuth A.L."/>
            <person name="Robert-Seilaniantz A."/>
            <person name="Bailey K."/>
            <person name="Holub E."/>
            <person name="Studholme D.J."/>
            <person name="Maclean D."/>
            <person name="Jones J.D."/>
        </authorList>
    </citation>
    <scope>NUCLEOTIDE SEQUENCE</scope>
</reference>
<dbReference type="HOGENOM" id="CLU_2241636_0_0_1"/>
<proteinExistence type="predicted"/>
<accession>F0WDV1</accession>
<organism evidence="1">
    <name type="scientific">Albugo laibachii Nc14</name>
    <dbReference type="NCBI Taxonomy" id="890382"/>
    <lineage>
        <taxon>Eukaryota</taxon>
        <taxon>Sar</taxon>
        <taxon>Stramenopiles</taxon>
        <taxon>Oomycota</taxon>
        <taxon>Peronosporomycetes</taxon>
        <taxon>Albuginales</taxon>
        <taxon>Albuginaceae</taxon>
        <taxon>Albugo</taxon>
    </lineage>
</organism>
<name>F0WDV1_9STRA</name>
<dbReference type="EMBL" id="FR824115">
    <property type="protein sequence ID" value="CCA19379.1"/>
    <property type="molecule type" value="Genomic_DNA"/>
</dbReference>
<gene>
    <name evidence="1" type="primary">AlNc14C70G4820</name>
    <name evidence="1" type="ORF">ALNC14_055220</name>
</gene>
<reference evidence="1" key="2">
    <citation type="submission" date="2011-02" db="EMBL/GenBank/DDBJ databases">
        <authorList>
            <person name="MacLean D."/>
        </authorList>
    </citation>
    <scope>NUCLEOTIDE SEQUENCE</scope>
</reference>
<evidence type="ECO:0000313" key="1">
    <source>
        <dbReference type="EMBL" id="CCA19379.1"/>
    </source>
</evidence>
<protein>
    <submittedName>
        <fullName evidence="1">AlNc14C70G4820 protein</fullName>
    </submittedName>
</protein>
<sequence>MLTSISKIETYSIYSLHWFVHIVIKDSIVASAITDRRFCYHFPGVLCPTRCFQHVHSAQQVDFILHGMAVDVVYTLQQGVKALDDVGIPEFADLQLELTEDASVLWLQKGRRARRKHVNCHVGK</sequence>
<dbReference type="AlphaFoldDB" id="F0WDV1"/>